<name>A0A1S1MK36_9GAMM</name>
<evidence type="ECO:0000313" key="5">
    <source>
        <dbReference type="Proteomes" id="UP000179786"/>
    </source>
</evidence>
<dbReference type="Gene3D" id="1.10.10.10">
    <property type="entry name" value="Winged helix-like DNA-binding domain superfamily/Winged helix DNA-binding domain"/>
    <property type="match status" value="1"/>
</dbReference>
<protein>
    <recommendedName>
        <fullName evidence="3">OmpR/PhoB-type domain-containing protein</fullName>
    </recommendedName>
</protein>
<dbReference type="EMBL" id="MKJU01000032">
    <property type="protein sequence ID" value="OHU87335.1"/>
    <property type="molecule type" value="Genomic_DNA"/>
</dbReference>
<reference evidence="4 5" key="1">
    <citation type="submission" date="2016-09" db="EMBL/GenBank/DDBJ databases">
        <title>Pseudoalteromonas amylolytica sp. nov., isolated from the surface seawater.</title>
        <authorList>
            <person name="Wu Y.-H."/>
            <person name="Cheng H."/>
            <person name="Jin X.-B."/>
            <person name="Wang C.-S."/>
            <person name="Xu X.-W."/>
        </authorList>
    </citation>
    <scope>NUCLEOTIDE SEQUENCE [LARGE SCALE GENOMIC DNA]</scope>
    <source>
        <strain evidence="4 5">JW1</strain>
    </source>
</reference>
<dbReference type="PROSITE" id="PS51755">
    <property type="entry name" value="OMPR_PHOB"/>
    <property type="match status" value="1"/>
</dbReference>
<comment type="caution">
    <text evidence="4">The sequence shown here is derived from an EMBL/GenBank/DDBJ whole genome shotgun (WGS) entry which is preliminary data.</text>
</comment>
<dbReference type="STRING" id="1859457.BET10_20595"/>
<accession>A0A1S1MK36</accession>
<feature type="DNA-binding region" description="OmpR/PhoB-type" evidence="2">
    <location>
        <begin position="1"/>
        <end position="93"/>
    </location>
</feature>
<dbReference type="Pfam" id="PF00486">
    <property type="entry name" value="Trans_reg_C"/>
    <property type="match status" value="1"/>
</dbReference>
<sequence>MLVEFNKFRFDTKNGLLTHEGKPIYLKPKQQALLSFFIENAGTTLSKEQILETVWQERVVSEQVVFQTISQLRAIIGERAIQTYSKRGYKWNVPIQEATIQAPPNSVSVAQEMQRKRSALIVLSLIILALGFWLKTTLSPRPTTIHILPFNGIENINLTSSMSLFELAPLAQLPPFAGDYLTMPKLIWQSQFEDDAHWLLGGRVYTLTDGVIFEFRLQGKTKHWHDYIFSNDLKQLGQLIEHKVNKLHQLGLFDTDQTLTHWIDLLRERSAYTSQPSVDLFLAKHFNALGHTDTALAYLTSILRLPNTTENMPIKLQANLQKALIHKHSGQYEAALETLNTFDTHKLSQIWPLKFELIKARAFLAYAMRNPEQVSAQLQYGAELAKHNIDAIGRFQLHILDSILSAKLGLNERKYIQLNEAQQLIAEQQLHPANLAFVYLHYVLFSKDDDSIIKYLEKIIKLPRTQHNFWVIDDSFERLFNQYLKADNLTAASALLAHNNAETVNHSLLQAKLLLAQNQTQQAIALLEQSYQQSQRELDKNGSINAARALYRYLGTQDNKRQLYHDFLLRNGEQKWLERQLNEPM</sequence>
<evidence type="ECO:0000256" key="2">
    <source>
        <dbReference type="PROSITE-ProRule" id="PRU01091"/>
    </source>
</evidence>
<proteinExistence type="predicted"/>
<dbReference type="CDD" id="cd00383">
    <property type="entry name" value="trans_reg_C"/>
    <property type="match status" value="1"/>
</dbReference>
<dbReference type="Proteomes" id="UP000179786">
    <property type="component" value="Unassembled WGS sequence"/>
</dbReference>
<keyword evidence="1 2" id="KW-0238">DNA-binding</keyword>
<dbReference type="GO" id="GO:0000160">
    <property type="term" value="P:phosphorelay signal transduction system"/>
    <property type="evidence" value="ECO:0007669"/>
    <property type="project" value="InterPro"/>
</dbReference>
<dbReference type="AlphaFoldDB" id="A0A1S1MK36"/>
<keyword evidence="5" id="KW-1185">Reference proteome</keyword>
<evidence type="ECO:0000256" key="1">
    <source>
        <dbReference type="ARBA" id="ARBA00023125"/>
    </source>
</evidence>
<dbReference type="SMART" id="SM00862">
    <property type="entry name" value="Trans_reg_C"/>
    <property type="match status" value="1"/>
</dbReference>
<evidence type="ECO:0000259" key="3">
    <source>
        <dbReference type="PROSITE" id="PS51755"/>
    </source>
</evidence>
<feature type="domain" description="OmpR/PhoB-type" evidence="3">
    <location>
        <begin position="1"/>
        <end position="93"/>
    </location>
</feature>
<evidence type="ECO:0000313" key="4">
    <source>
        <dbReference type="EMBL" id="OHU87335.1"/>
    </source>
</evidence>
<dbReference type="InterPro" id="IPR016032">
    <property type="entry name" value="Sig_transdc_resp-reg_C-effctor"/>
</dbReference>
<dbReference type="SUPFAM" id="SSF46894">
    <property type="entry name" value="C-terminal effector domain of the bipartite response regulators"/>
    <property type="match status" value="1"/>
</dbReference>
<dbReference type="RefSeq" id="WP_070987283.1">
    <property type="nucleotide sequence ID" value="NZ_MKJU01000032.1"/>
</dbReference>
<gene>
    <name evidence="4" type="ORF">BET10_20595</name>
</gene>
<dbReference type="GO" id="GO:0003677">
    <property type="term" value="F:DNA binding"/>
    <property type="evidence" value="ECO:0007669"/>
    <property type="project" value="UniProtKB-UniRule"/>
</dbReference>
<dbReference type="OrthoDB" id="6315863at2"/>
<dbReference type="InterPro" id="IPR036388">
    <property type="entry name" value="WH-like_DNA-bd_sf"/>
</dbReference>
<dbReference type="InterPro" id="IPR001867">
    <property type="entry name" value="OmpR/PhoB-type_DNA-bd"/>
</dbReference>
<dbReference type="GO" id="GO:0006355">
    <property type="term" value="P:regulation of DNA-templated transcription"/>
    <property type="evidence" value="ECO:0007669"/>
    <property type="project" value="InterPro"/>
</dbReference>
<organism evidence="4 5">
    <name type="scientific">Pseudoalteromonas amylolytica</name>
    <dbReference type="NCBI Taxonomy" id="1859457"/>
    <lineage>
        <taxon>Bacteria</taxon>
        <taxon>Pseudomonadati</taxon>
        <taxon>Pseudomonadota</taxon>
        <taxon>Gammaproteobacteria</taxon>
        <taxon>Alteromonadales</taxon>
        <taxon>Pseudoalteromonadaceae</taxon>
        <taxon>Pseudoalteromonas</taxon>
    </lineage>
</organism>